<dbReference type="Pfam" id="PF00436">
    <property type="entry name" value="SSB"/>
    <property type="match status" value="1"/>
</dbReference>
<reference evidence="4 5" key="1">
    <citation type="submission" date="2020-08" db="EMBL/GenBank/DDBJ databases">
        <title>Sequencing the genomes of 1000 actinobacteria strains.</title>
        <authorList>
            <person name="Klenk H.-P."/>
        </authorList>
    </citation>
    <scope>NUCLEOTIDE SEQUENCE [LARGE SCALE GENOMIC DNA]</scope>
    <source>
        <strain evidence="4 5">DSM 45809</strain>
    </source>
</reference>
<feature type="compositionally biased region" description="Basic residues" evidence="3">
    <location>
        <begin position="217"/>
        <end position="228"/>
    </location>
</feature>
<feature type="compositionally biased region" description="Low complexity" evidence="3">
    <location>
        <begin position="203"/>
        <end position="213"/>
    </location>
</feature>
<evidence type="ECO:0000256" key="2">
    <source>
        <dbReference type="PROSITE-ProRule" id="PRU00252"/>
    </source>
</evidence>
<gene>
    <name evidence="4" type="ORF">BJY16_002816</name>
</gene>
<organism evidence="4 5">
    <name type="scientific">Actinoplanes octamycinicus</name>
    <dbReference type="NCBI Taxonomy" id="135948"/>
    <lineage>
        <taxon>Bacteria</taxon>
        <taxon>Bacillati</taxon>
        <taxon>Actinomycetota</taxon>
        <taxon>Actinomycetes</taxon>
        <taxon>Micromonosporales</taxon>
        <taxon>Micromonosporaceae</taxon>
        <taxon>Actinoplanes</taxon>
    </lineage>
</organism>
<keyword evidence="5" id="KW-1185">Reference proteome</keyword>
<sequence>MFDTHIVVVGNVLTKPEWRRTTHSNQLVANFRLASTARRYDRENRCWVDGNTLRVRVSAWRKLAENVGSSINVGDPVIVFGRLYTRDWQDEEANHRVSYEMEALAVGHDLARGRSRFYRSRPAGTSTVEDTETDTVVGGEPAEPVADGDTPVRYGDGLPELIPGDAEPAFLEVMAELAEETAAQESTPEEDTPEESPAEQSATEETPAEPVTAEIRRPRRTKKQPVAA</sequence>
<dbReference type="AlphaFoldDB" id="A0A7W7GWC5"/>
<accession>A0A7W7GWC5</accession>
<dbReference type="GO" id="GO:0003697">
    <property type="term" value="F:single-stranded DNA binding"/>
    <property type="evidence" value="ECO:0007669"/>
    <property type="project" value="InterPro"/>
</dbReference>
<dbReference type="SUPFAM" id="SSF50249">
    <property type="entry name" value="Nucleic acid-binding proteins"/>
    <property type="match status" value="1"/>
</dbReference>
<feature type="region of interest" description="Disordered" evidence="3">
    <location>
        <begin position="121"/>
        <end position="153"/>
    </location>
</feature>
<comment type="caution">
    <text evidence="4">The sequence shown here is derived from an EMBL/GenBank/DDBJ whole genome shotgun (WGS) entry which is preliminary data.</text>
</comment>
<dbReference type="Gene3D" id="2.40.50.140">
    <property type="entry name" value="Nucleic acid-binding proteins"/>
    <property type="match status" value="1"/>
</dbReference>
<dbReference type="GO" id="GO:0006260">
    <property type="term" value="P:DNA replication"/>
    <property type="evidence" value="ECO:0007669"/>
    <property type="project" value="InterPro"/>
</dbReference>
<evidence type="ECO:0000256" key="3">
    <source>
        <dbReference type="SAM" id="MobiDB-lite"/>
    </source>
</evidence>
<feature type="compositionally biased region" description="Low complexity" evidence="3">
    <location>
        <begin position="124"/>
        <end position="140"/>
    </location>
</feature>
<dbReference type="InterPro" id="IPR000424">
    <property type="entry name" value="Primosome_PriB/ssb"/>
</dbReference>
<feature type="compositionally biased region" description="Acidic residues" evidence="3">
    <location>
        <begin position="187"/>
        <end position="197"/>
    </location>
</feature>
<dbReference type="InterPro" id="IPR012340">
    <property type="entry name" value="NA-bd_OB-fold"/>
</dbReference>
<evidence type="ECO:0000256" key="1">
    <source>
        <dbReference type="ARBA" id="ARBA00023125"/>
    </source>
</evidence>
<dbReference type="RefSeq" id="WP_185039909.1">
    <property type="nucleotide sequence ID" value="NZ_BAABFG010000005.1"/>
</dbReference>
<evidence type="ECO:0000313" key="4">
    <source>
        <dbReference type="EMBL" id="MBB4739357.1"/>
    </source>
</evidence>
<evidence type="ECO:0000313" key="5">
    <source>
        <dbReference type="Proteomes" id="UP000546162"/>
    </source>
</evidence>
<dbReference type="EMBL" id="JACHNB010000001">
    <property type="protein sequence ID" value="MBB4739357.1"/>
    <property type="molecule type" value="Genomic_DNA"/>
</dbReference>
<name>A0A7W7GWC5_9ACTN</name>
<proteinExistence type="predicted"/>
<keyword evidence="1 2" id="KW-0238">DNA-binding</keyword>
<feature type="region of interest" description="Disordered" evidence="3">
    <location>
        <begin position="175"/>
        <end position="228"/>
    </location>
</feature>
<protein>
    <submittedName>
        <fullName evidence="4">Single-strand DNA-binding protein</fullName>
    </submittedName>
</protein>
<dbReference type="CDD" id="cd04496">
    <property type="entry name" value="SSB_OBF"/>
    <property type="match status" value="1"/>
</dbReference>
<dbReference type="PROSITE" id="PS50935">
    <property type="entry name" value="SSB"/>
    <property type="match status" value="1"/>
</dbReference>
<dbReference type="Proteomes" id="UP000546162">
    <property type="component" value="Unassembled WGS sequence"/>
</dbReference>